<proteinExistence type="predicted"/>
<keyword evidence="1" id="KW-0472">Membrane</keyword>
<evidence type="ECO:0000256" key="1">
    <source>
        <dbReference type="SAM" id="Phobius"/>
    </source>
</evidence>
<organism evidence="2 3">
    <name type="scientific">Mucilaginibacter mali</name>
    <dbReference type="NCBI Taxonomy" id="2740462"/>
    <lineage>
        <taxon>Bacteria</taxon>
        <taxon>Pseudomonadati</taxon>
        <taxon>Bacteroidota</taxon>
        <taxon>Sphingobacteriia</taxon>
        <taxon>Sphingobacteriales</taxon>
        <taxon>Sphingobacteriaceae</taxon>
        <taxon>Mucilaginibacter</taxon>
    </lineage>
</organism>
<reference evidence="2 3" key="1">
    <citation type="submission" date="2020-05" db="EMBL/GenBank/DDBJ databases">
        <title>Mucilaginibacter mali sp. nov.</title>
        <authorList>
            <person name="Kim H.S."/>
            <person name="Lee K.C."/>
            <person name="Suh M.K."/>
            <person name="Kim J.-S."/>
            <person name="Han K.-I."/>
            <person name="Eom M.K."/>
            <person name="Shin Y.K."/>
            <person name="Lee J.-S."/>
        </authorList>
    </citation>
    <scope>NUCLEOTIDE SEQUENCE [LARGE SCALE GENOMIC DNA]</scope>
    <source>
        <strain evidence="2 3">G2-14</strain>
    </source>
</reference>
<keyword evidence="3" id="KW-1185">Reference proteome</keyword>
<dbReference type="Proteomes" id="UP000505355">
    <property type="component" value="Chromosome"/>
</dbReference>
<dbReference type="RefSeq" id="WP_173414716.1">
    <property type="nucleotide sequence ID" value="NZ_CP054139.1"/>
</dbReference>
<feature type="transmembrane region" description="Helical" evidence="1">
    <location>
        <begin position="9"/>
        <end position="28"/>
    </location>
</feature>
<dbReference type="KEGG" id="mmab:HQ865_09740"/>
<dbReference type="AlphaFoldDB" id="A0A7D4Q0T2"/>
<evidence type="ECO:0000313" key="3">
    <source>
        <dbReference type="Proteomes" id="UP000505355"/>
    </source>
</evidence>
<accession>A0A7D4Q0T2</accession>
<gene>
    <name evidence="2" type="ORF">HQ865_09740</name>
</gene>
<keyword evidence="1" id="KW-0812">Transmembrane</keyword>
<feature type="transmembrane region" description="Helical" evidence="1">
    <location>
        <begin position="71"/>
        <end position="89"/>
    </location>
</feature>
<keyword evidence="1" id="KW-1133">Transmembrane helix</keyword>
<dbReference type="EMBL" id="CP054139">
    <property type="protein sequence ID" value="QKJ30026.1"/>
    <property type="molecule type" value="Genomic_DNA"/>
</dbReference>
<evidence type="ECO:0000313" key="2">
    <source>
        <dbReference type="EMBL" id="QKJ30026.1"/>
    </source>
</evidence>
<name>A0A7D4Q0T2_9SPHI</name>
<feature type="transmembrane region" description="Helical" evidence="1">
    <location>
        <begin position="40"/>
        <end position="64"/>
    </location>
</feature>
<protein>
    <submittedName>
        <fullName evidence="2">Uncharacterized protein</fullName>
    </submittedName>
</protein>
<sequence length="91" mass="10181">MPEKLLKLSFYITLIEAIAAFVFVFVSISNPNPGAELGPLVLAGFYGVTAVYYVLIALAIYIISYKKNSPYIVLISWLLLDSVPVYFYFFG</sequence>